<keyword evidence="3" id="KW-1185">Reference proteome</keyword>
<feature type="transmembrane region" description="Helical" evidence="1">
    <location>
        <begin position="7"/>
        <end position="28"/>
    </location>
</feature>
<dbReference type="InterPro" id="IPR011088">
    <property type="entry name" value="Phage_phiNM3_A0EWY4"/>
</dbReference>
<evidence type="ECO:0000313" key="2">
    <source>
        <dbReference type="EMBL" id="QCD45048.1"/>
    </source>
</evidence>
<name>A0A6G5QH89_9BACT</name>
<evidence type="ECO:0000313" key="3">
    <source>
        <dbReference type="Proteomes" id="UP000503264"/>
    </source>
</evidence>
<dbReference type="Proteomes" id="UP000503264">
    <property type="component" value="Chromosome"/>
</dbReference>
<accession>A0A6G5QH89</accession>
<keyword evidence="1" id="KW-1133">Transmembrane helix</keyword>
<dbReference type="Pfam" id="PF07509">
    <property type="entry name" value="DUF1523"/>
    <property type="match status" value="1"/>
</dbReference>
<feature type="transmembrane region" description="Helical" evidence="1">
    <location>
        <begin position="148"/>
        <end position="168"/>
    </location>
</feature>
<keyword evidence="1" id="KW-0472">Membrane</keyword>
<dbReference type="AlphaFoldDB" id="A0A6G5QH89"/>
<protein>
    <submittedName>
        <fullName evidence="2">Hypothetical membrane protein (DUF1523 domain)</fullName>
    </submittedName>
</protein>
<evidence type="ECO:0000256" key="1">
    <source>
        <dbReference type="SAM" id="Phobius"/>
    </source>
</evidence>
<reference evidence="2 3" key="1">
    <citation type="submission" date="2016-07" db="EMBL/GenBank/DDBJ databases">
        <title>Comparative genomics of the Campylobacter concisus group.</title>
        <authorList>
            <person name="Miller W.G."/>
            <person name="Yee E."/>
            <person name="Chapman M.H."/>
            <person name="Huynh S."/>
            <person name="Bono J.L."/>
            <person name="On S.L.W."/>
            <person name="StLeger J."/>
            <person name="Foster G."/>
            <person name="Parker C.T."/>
        </authorList>
    </citation>
    <scope>NUCLEOTIDE SEQUENCE [LARGE SCALE GENOMIC DNA]</scope>
    <source>
        <strain evidence="2 3">CCUG 21559</strain>
    </source>
</reference>
<keyword evidence="1" id="KW-0812">Transmembrane</keyword>
<sequence length="174" mass="20220">MKNIFKNTIFGIILAIHAVAICVINFSMPSYKALNITGIEVKRMDKDGFINKERVANGAVRDVYFIYTKTPQSIDDVISFRNEDTRWGYPFYMKFNSADLQAKAAALAESKSLVQIKYYGWRLPIFHEFFNAVSIKKIESKDELSMPIFSYLFYFLTLVSLIYCLIFTNNKFKH</sequence>
<dbReference type="RefSeq" id="WP_171993920.1">
    <property type="nucleotide sequence ID" value="NZ_CP012542.1"/>
</dbReference>
<proteinExistence type="predicted"/>
<gene>
    <name evidence="2" type="ORF">CMUC_1283</name>
</gene>
<dbReference type="EMBL" id="CP012542">
    <property type="protein sequence ID" value="QCD45048.1"/>
    <property type="molecule type" value="Genomic_DNA"/>
</dbReference>
<organism evidence="2 3">
    <name type="scientific">Campylobacter mucosalis CCUG 21559</name>
    <dbReference type="NCBI Taxonomy" id="1032067"/>
    <lineage>
        <taxon>Bacteria</taxon>
        <taxon>Pseudomonadati</taxon>
        <taxon>Campylobacterota</taxon>
        <taxon>Epsilonproteobacteria</taxon>
        <taxon>Campylobacterales</taxon>
        <taxon>Campylobacteraceae</taxon>
        <taxon>Campylobacter</taxon>
    </lineage>
</organism>